<sequence length="168" mass="18942">GKRQISCRKGNDEDGIVHSQAKTHLRRKGRVKITCSLCGQQGHDKRYHSRLDAPDSDWFEGNFEPVDTYIDRAVDERGKMVPERASKDHNHGSEHTFHFIPTPRVSSEAQMSGLKSGPPETICTPSIPVDVPTNYVNLDNVVDDLVDMENAESASRRLSRAKKRQCMK</sequence>
<evidence type="ECO:0000313" key="2">
    <source>
        <dbReference type="EMBL" id="CAA2986553.1"/>
    </source>
</evidence>
<name>A0A8S0S5J7_OLEEU</name>
<dbReference type="AlphaFoldDB" id="A0A8S0S5J7"/>
<comment type="caution">
    <text evidence="2">The sequence shown here is derived from an EMBL/GenBank/DDBJ whole genome shotgun (WGS) entry which is preliminary data.</text>
</comment>
<reference evidence="2 3" key="1">
    <citation type="submission" date="2019-12" db="EMBL/GenBank/DDBJ databases">
        <authorList>
            <person name="Alioto T."/>
            <person name="Alioto T."/>
            <person name="Gomez Garrido J."/>
        </authorList>
    </citation>
    <scope>NUCLEOTIDE SEQUENCE [LARGE SCALE GENOMIC DNA]</scope>
</reference>
<proteinExistence type="predicted"/>
<accession>A0A8S0S5J7</accession>
<feature type="compositionally biased region" description="Basic and acidic residues" evidence="1">
    <location>
        <begin position="84"/>
        <end position="97"/>
    </location>
</feature>
<dbReference type="EMBL" id="CACTIH010003868">
    <property type="protein sequence ID" value="CAA2986553.1"/>
    <property type="molecule type" value="Genomic_DNA"/>
</dbReference>
<dbReference type="OrthoDB" id="927204at2759"/>
<protein>
    <submittedName>
        <fullName evidence="2">Uncharacterized protein</fullName>
    </submittedName>
</protein>
<evidence type="ECO:0000313" key="3">
    <source>
        <dbReference type="Proteomes" id="UP000594638"/>
    </source>
</evidence>
<dbReference type="Gramene" id="OE9A017318T1">
    <property type="protein sequence ID" value="OE9A017318C1"/>
    <property type="gene ID" value="OE9A017318"/>
</dbReference>
<gene>
    <name evidence="2" type="ORF">OLEA9_A017318</name>
</gene>
<organism evidence="2 3">
    <name type="scientific">Olea europaea subsp. europaea</name>
    <dbReference type="NCBI Taxonomy" id="158383"/>
    <lineage>
        <taxon>Eukaryota</taxon>
        <taxon>Viridiplantae</taxon>
        <taxon>Streptophyta</taxon>
        <taxon>Embryophyta</taxon>
        <taxon>Tracheophyta</taxon>
        <taxon>Spermatophyta</taxon>
        <taxon>Magnoliopsida</taxon>
        <taxon>eudicotyledons</taxon>
        <taxon>Gunneridae</taxon>
        <taxon>Pentapetalae</taxon>
        <taxon>asterids</taxon>
        <taxon>lamiids</taxon>
        <taxon>Lamiales</taxon>
        <taxon>Oleaceae</taxon>
        <taxon>Oleeae</taxon>
        <taxon>Olea</taxon>
    </lineage>
</organism>
<feature type="non-terminal residue" evidence="2">
    <location>
        <position position="1"/>
    </location>
</feature>
<feature type="region of interest" description="Disordered" evidence="1">
    <location>
        <begin position="84"/>
        <end position="118"/>
    </location>
</feature>
<keyword evidence="3" id="KW-1185">Reference proteome</keyword>
<evidence type="ECO:0000256" key="1">
    <source>
        <dbReference type="SAM" id="MobiDB-lite"/>
    </source>
</evidence>
<dbReference type="Proteomes" id="UP000594638">
    <property type="component" value="Unassembled WGS sequence"/>
</dbReference>